<dbReference type="PROSITE" id="PS50088">
    <property type="entry name" value="ANK_REPEAT"/>
    <property type="match status" value="14"/>
</dbReference>
<dbReference type="EMBL" id="KL660242">
    <property type="protein sequence ID" value="KFA67155.1"/>
    <property type="molecule type" value="Genomic_DNA"/>
</dbReference>
<dbReference type="SUPFAM" id="SSF52540">
    <property type="entry name" value="P-loop containing nucleoside triphosphate hydrolases"/>
    <property type="match status" value="1"/>
</dbReference>
<gene>
    <name evidence="6" type="ORF">S40285_09533</name>
</gene>
<keyword evidence="7" id="KW-1185">Reference proteome</keyword>
<dbReference type="Proteomes" id="UP000028524">
    <property type="component" value="Unassembled WGS sequence"/>
</dbReference>
<feature type="repeat" description="ANK" evidence="3">
    <location>
        <begin position="998"/>
        <end position="1030"/>
    </location>
</feature>
<dbReference type="OMA" id="MFLWIKM"/>
<evidence type="ECO:0000256" key="2">
    <source>
        <dbReference type="ARBA" id="ARBA00023043"/>
    </source>
</evidence>
<feature type="repeat" description="ANK" evidence="3">
    <location>
        <begin position="1031"/>
        <end position="1063"/>
    </location>
</feature>
<dbReference type="InterPro" id="IPR002110">
    <property type="entry name" value="Ankyrin_rpt"/>
</dbReference>
<feature type="repeat" description="ANK" evidence="3">
    <location>
        <begin position="1196"/>
        <end position="1228"/>
    </location>
</feature>
<dbReference type="PROSITE" id="PS50297">
    <property type="entry name" value="ANK_REP_REGION"/>
    <property type="match status" value="14"/>
</dbReference>
<dbReference type="InterPro" id="IPR001995">
    <property type="entry name" value="Peptidase_A2_cat"/>
</dbReference>
<dbReference type="Pfam" id="PF00023">
    <property type="entry name" value="Ank"/>
    <property type="match status" value="2"/>
</dbReference>
<feature type="repeat" description="ANK" evidence="3">
    <location>
        <begin position="1097"/>
        <end position="1129"/>
    </location>
</feature>
<feature type="domain" description="Peptidase A2" evidence="5">
    <location>
        <begin position="1015"/>
        <end position="1098"/>
    </location>
</feature>
<dbReference type="SUPFAM" id="SSF48403">
    <property type="entry name" value="Ankyrin repeat"/>
    <property type="match status" value="2"/>
</dbReference>
<dbReference type="GO" id="GO:0006508">
    <property type="term" value="P:proteolysis"/>
    <property type="evidence" value="ECO:0007669"/>
    <property type="project" value="InterPro"/>
</dbReference>
<dbReference type="Pfam" id="PF13637">
    <property type="entry name" value="Ank_4"/>
    <property type="match status" value="2"/>
</dbReference>
<evidence type="ECO:0000259" key="5">
    <source>
        <dbReference type="PROSITE" id="PS50175"/>
    </source>
</evidence>
<dbReference type="Pfam" id="PF14479">
    <property type="entry name" value="HeLo"/>
    <property type="match status" value="1"/>
</dbReference>
<dbReference type="InterPro" id="IPR036770">
    <property type="entry name" value="Ankyrin_rpt-contain_sf"/>
</dbReference>
<dbReference type="GO" id="GO:0004190">
    <property type="term" value="F:aspartic-type endopeptidase activity"/>
    <property type="evidence" value="ECO:0007669"/>
    <property type="project" value="InterPro"/>
</dbReference>
<dbReference type="Gene3D" id="1.25.40.20">
    <property type="entry name" value="Ankyrin repeat-containing domain"/>
    <property type="match status" value="4"/>
</dbReference>
<dbReference type="InParanoid" id="A0A084QT70"/>
<dbReference type="InterPro" id="IPR029498">
    <property type="entry name" value="HeLo_dom"/>
</dbReference>
<dbReference type="STRING" id="1283841.A0A084QT70"/>
<dbReference type="SMART" id="SM00248">
    <property type="entry name" value="ANK"/>
    <property type="match status" value="15"/>
</dbReference>
<evidence type="ECO:0000313" key="6">
    <source>
        <dbReference type="EMBL" id="KFA67155.1"/>
    </source>
</evidence>
<feature type="repeat" description="ANK" evidence="3">
    <location>
        <begin position="1163"/>
        <end position="1195"/>
    </location>
</feature>
<dbReference type="PANTHER" id="PTHR24188">
    <property type="entry name" value="ANKYRIN REPEAT PROTEIN"/>
    <property type="match status" value="1"/>
</dbReference>
<feature type="repeat" description="ANK" evidence="3">
    <location>
        <begin position="833"/>
        <end position="865"/>
    </location>
</feature>
<evidence type="ECO:0000256" key="1">
    <source>
        <dbReference type="ARBA" id="ARBA00022737"/>
    </source>
</evidence>
<dbReference type="InterPro" id="IPR027417">
    <property type="entry name" value="P-loop_NTPase"/>
</dbReference>
<feature type="repeat" description="ANK" evidence="3">
    <location>
        <begin position="800"/>
        <end position="832"/>
    </location>
</feature>
<evidence type="ECO:0000256" key="4">
    <source>
        <dbReference type="SAM" id="MobiDB-lite"/>
    </source>
</evidence>
<feature type="repeat" description="ANK" evidence="3">
    <location>
        <begin position="1229"/>
        <end position="1255"/>
    </location>
</feature>
<dbReference type="Pfam" id="PF12796">
    <property type="entry name" value="Ank_2"/>
    <property type="match status" value="3"/>
</dbReference>
<feature type="repeat" description="ANK" evidence="3">
    <location>
        <begin position="899"/>
        <end position="931"/>
    </location>
</feature>
<feature type="non-terminal residue" evidence="6">
    <location>
        <position position="1255"/>
    </location>
</feature>
<name>A0A084QT70_STAC4</name>
<feature type="repeat" description="ANK" evidence="3">
    <location>
        <begin position="1130"/>
        <end position="1162"/>
    </location>
</feature>
<dbReference type="OrthoDB" id="539213at2759"/>
<organism evidence="6 7">
    <name type="scientific">Stachybotrys chlorohalonatus (strain IBT 40285)</name>
    <dbReference type="NCBI Taxonomy" id="1283841"/>
    <lineage>
        <taxon>Eukaryota</taxon>
        <taxon>Fungi</taxon>
        <taxon>Dikarya</taxon>
        <taxon>Ascomycota</taxon>
        <taxon>Pezizomycotina</taxon>
        <taxon>Sordariomycetes</taxon>
        <taxon>Hypocreomycetidae</taxon>
        <taxon>Hypocreales</taxon>
        <taxon>Stachybotryaceae</taxon>
        <taxon>Stachybotrys</taxon>
    </lineage>
</organism>
<dbReference type="InterPro" id="IPR038305">
    <property type="entry name" value="HeLo_sf"/>
</dbReference>
<dbReference type="HOGENOM" id="CLU_000288_34_8_1"/>
<feature type="repeat" description="ANK" evidence="3">
    <location>
        <begin position="866"/>
        <end position="898"/>
    </location>
</feature>
<dbReference type="PANTHER" id="PTHR24188:SF29">
    <property type="entry name" value="GH09064P"/>
    <property type="match status" value="1"/>
</dbReference>
<dbReference type="PRINTS" id="PR01415">
    <property type="entry name" value="ANKYRIN"/>
</dbReference>
<keyword evidence="1" id="KW-0677">Repeat</keyword>
<sequence length="1255" mass="135954">MEPAGLVIGIAGLAGLFSSCLEAIDRVKDYRSYASDSGSLIVQLDAHRVRLERWGHDVGFENGRLSADHDRRLDDTQTRSVIEDLLTIINGTLGSDGRPHQAGSGHTHLDATLGNTNQPRTLEGVGSRRRKLTWALGGKGDRTVQVTQLGKLVQLLHDLVPPDRVASTRPTTDVGSLEALRGAGPLDSTPRPGTRSEHVWLAEIRQTMAELRQTLAEARAETRREVHAWLLGRHSPNERYEELRDKRLPGTCDWILTRPAFAQWSASDLPPGSPELLWIYGPPGFGKTVLCTRIVEHLSAAPDKTVAHFFFSSDHESRHDPYTAVRSWVSQLASQPEAYALVRQRWETTQDHVATRAAVIQLLHDVLQARPGCYLVVDGLDECTAPADGTSSVARFLEDVKNTITSATRLVVVSREETDIRQPLRAGDPARLAEYQISPEDVSADAAAYARDIADRKLPSKDEDVRASLSRTMADRCEGQFLWLKMQEPTLKTWKNLRQLQRALDGTPTGLDRIYERNWEKITRSDQRDRAVALLRWSAFALRPLTISEMTEAVLIDEDHEDLPVDELPDAVDDDYIRSEILEVCGPLLEVRRSHPDLAAEKQTLHLAHFTIKQFLVGYLPAGGILANETLRVSNERTQNTLLARSCLWYVQSRQAWQVGASTDGSPFRAALRDYSAASWHAHVKSGVSLDGDPCTLERVRTFMNEAHPCWKPWRTWFDEHDDEENKQANEESIPPGPSYYALKLDLSAVAVSHIRKFGPGPLVAFGRRSVLDLCCLQGNIEATEVILDAGVDIDTRGFMGRTPLYAASQNGWAELARLLLHRGAQIDGTKEGGATPVLAAAANGHVEVVKFLVDKGADITVADNDGVTPVLAAAANGHVEVVEFLVDKDADITVASSIGWTPVNYAAAYGHLEVVKFLVNKDADITVASNDGVTPVLAAAAKGHVEVVKFLVEKGADITVANRIEWTPVNSAAARGHLEVVRFLVNNDADITVASNDGWTSVLNAAANGHLEVVEFLVDKGADITVANNNGWTPVNYAAARGHLEVVKFLVGKGADITVASNDGVTPVINAAANGHVEVVKFLVGKGADITVASNDGVTPVINAAANGHVEVVKFLVDKGADITVASNGGWTSVLNAAANGHVEVVKLLVDKGADITVASNDDVTPVNSAAANGHLEVVKFLVNNDADITVASNDGWTSVLNAAANGHLEVVKFLVNMDANITVASNDGVTPVLAAAAKGHVEVVKFLVEKGAD</sequence>
<dbReference type="Gene3D" id="3.40.50.300">
    <property type="entry name" value="P-loop containing nucleotide triphosphate hydrolases"/>
    <property type="match status" value="1"/>
</dbReference>
<feature type="repeat" description="ANK" evidence="3">
    <location>
        <begin position="932"/>
        <end position="964"/>
    </location>
</feature>
<evidence type="ECO:0000313" key="7">
    <source>
        <dbReference type="Proteomes" id="UP000028524"/>
    </source>
</evidence>
<dbReference type="AlphaFoldDB" id="A0A084QT70"/>
<dbReference type="Gene3D" id="1.20.120.1020">
    <property type="entry name" value="Prion-inhibition and propagation, HeLo domain"/>
    <property type="match status" value="1"/>
</dbReference>
<dbReference type="Pfam" id="PF24883">
    <property type="entry name" value="NPHP3_N"/>
    <property type="match status" value="1"/>
</dbReference>
<dbReference type="PROSITE" id="PS50175">
    <property type="entry name" value="ASP_PROT_RETROV"/>
    <property type="match status" value="1"/>
</dbReference>
<evidence type="ECO:0000256" key="3">
    <source>
        <dbReference type="PROSITE-ProRule" id="PRU00023"/>
    </source>
</evidence>
<accession>A0A084QT70</accession>
<keyword evidence="2 3" id="KW-0040">ANK repeat</keyword>
<reference evidence="6 7" key="1">
    <citation type="journal article" date="2014" name="BMC Genomics">
        <title>Comparative genome sequencing reveals chemotype-specific gene clusters in the toxigenic black mold Stachybotrys.</title>
        <authorList>
            <person name="Semeiks J."/>
            <person name="Borek D."/>
            <person name="Otwinowski Z."/>
            <person name="Grishin N.V."/>
        </authorList>
    </citation>
    <scope>NUCLEOTIDE SEQUENCE [LARGE SCALE GENOMIC DNA]</scope>
    <source>
        <strain evidence="6 7">IBT 40285</strain>
    </source>
</reference>
<feature type="repeat" description="ANK" evidence="3">
    <location>
        <begin position="1064"/>
        <end position="1096"/>
    </location>
</feature>
<proteinExistence type="predicted"/>
<protein>
    <recommendedName>
        <fullName evidence="5">Peptidase A2 domain-containing protein</fullName>
    </recommendedName>
</protein>
<feature type="region of interest" description="Disordered" evidence="4">
    <location>
        <begin position="94"/>
        <end position="126"/>
    </location>
</feature>
<dbReference type="InterPro" id="IPR056884">
    <property type="entry name" value="NPHP3-like_N"/>
</dbReference>
<feature type="repeat" description="ANK" evidence="3">
    <location>
        <begin position="965"/>
        <end position="997"/>
    </location>
</feature>